<evidence type="ECO:0000313" key="2">
    <source>
        <dbReference type="EMBL" id="MFD0847089.1"/>
    </source>
</evidence>
<dbReference type="PANTHER" id="PTHR12110">
    <property type="entry name" value="HYDROXYPYRUVATE ISOMERASE"/>
    <property type="match status" value="1"/>
</dbReference>
<dbReference type="PANTHER" id="PTHR12110:SF48">
    <property type="entry name" value="BLL3656 PROTEIN"/>
    <property type="match status" value="1"/>
</dbReference>
<dbReference type="SUPFAM" id="SSF51658">
    <property type="entry name" value="Xylose isomerase-like"/>
    <property type="match status" value="1"/>
</dbReference>
<reference evidence="3" key="1">
    <citation type="journal article" date="2019" name="Int. J. Syst. Evol. Microbiol.">
        <title>The Global Catalogue of Microorganisms (GCM) 10K type strain sequencing project: providing services to taxonomists for standard genome sequencing and annotation.</title>
        <authorList>
            <consortium name="The Broad Institute Genomics Platform"/>
            <consortium name="The Broad Institute Genome Sequencing Center for Infectious Disease"/>
            <person name="Wu L."/>
            <person name="Ma J."/>
        </authorList>
    </citation>
    <scope>NUCLEOTIDE SEQUENCE [LARGE SCALE GENOMIC DNA]</scope>
    <source>
        <strain evidence="3">CCUG 52537</strain>
    </source>
</reference>
<gene>
    <name evidence="2" type="ORF">ACFQ00_02010</name>
</gene>
<accession>A0ABW3BZN6</accession>
<dbReference type="InterPro" id="IPR050312">
    <property type="entry name" value="IolE/XylAMocC-like"/>
</dbReference>
<comment type="caution">
    <text evidence="2">The sequence shown here is derived from an EMBL/GenBank/DDBJ whole genome shotgun (WGS) entry which is preliminary data.</text>
</comment>
<proteinExistence type="predicted"/>
<dbReference type="RefSeq" id="WP_381485426.1">
    <property type="nucleotide sequence ID" value="NZ_JBHTIK010000001.1"/>
</dbReference>
<dbReference type="Pfam" id="PF01261">
    <property type="entry name" value="AP_endonuc_2"/>
    <property type="match status" value="1"/>
</dbReference>
<dbReference type="Proteomes" id="UP001597124">
    <property type="component" value="Unassembled WGS sequence"/>
</dbReference>
<protein>
    <submittedName>
        <fullName evidence="2">Sugar phosphate isomerase/epimerase family protein</fullName>
    </submittedName>
</protein>
<dbReference type="GO" id="GO:0016853">
    <property type="term" value="F:isomerase activity"/>
    <property type="evidence" value="ECO:0007669"/>
    <property type="project" value="UniProtKB-KW"/>
</dbReference>
<dbReference type="EMBL" id="JBHTIK010000001">
    <property type="protein sequence ID" value="MFD0847089.1"/>
    <property type="molecule type" value="Genomic_DNA"/>
</dbReference>
<evidence type="ECO:0000313" key="3">
    <source>
        <dbReference type="Proteomes" id="UP001597124"/>
    </source>
</evidence>
<evidence type="ECO:0000259" key="1">
    <source>
        <dbReference type="Pfam" id="PF01261"/>
    </source>
</evidence>
<dbReference type="InterPro" id="IPR036237">
    <property type="entry name" value="Xyl_isomerase-like_sf"/>
</dbReference>
<sequence length="288" mass="30440">MVQSPKLVASYWTLAGPVLPLAGDVSSTLSLADRARAANAAGWRGLGLHVDDVAKGLQKHSYGELRQILDDNGIVHVELEALFDWFAKGERRKTSDAVRANLLRAAEALGAYQIKVAGDFSGAAWPTDRLIAEFQELARQAGDAGTAVSIELIHESGICDLETGIAVVEGAGAANGGLLLDIWHVARAGIDYGAVAAIPAHLIKHIELCDAAAVQVGTMIEDTIRRRALPGEGDLDVSAFLRAIAATGYRGLVGVEILSDAQRARSLNDAANVTFRKTMDVLAEAGWV</sequence>
<organism evidence="2 3">
    <name type="scientific">Sphingosinicella xenopeptidilytica</name>
    <dbReference type="NCBI Taxonomy" id="364098"/>
    <lineage>
        <taxon>Bacteria</taxon>
        <taxon>Pseudomonadati</taxon>
        <taxon>Pseudomonadota</taxon>
        <taxon>Alphaproteobacteria</taxon>
        <taxon>Sphingomonadales</taxon>
        <taxon>Sphingosinicellaceae</taxon>
        <taxon>Sphingosinicella</taxon>
    </lineage>
</organism>
<name>A0ABW3BZN6_SPHXN</name>
<dbReference type="InterPro" id="IPR013022">
    <property type="entry name" value="Xyl_isomerase-like_TIM-brl"/>
</dbReference>
<feature type="domain" description="Xylose isomerase-like TIM barrel" evidence="1">
    <location>
        <begin position="36"/>
        <end position="268"/>
    </location>
</feature>
<keyword evidence="3" id="KW-1185">Reference proteome</keyword>
<keyword evidence="2" id="KW-0413">Isomerase</keyword>
<dbReference type="Gene3D" id="3.20.20.150">
    <property type="entry name" value="Divalent-metal-dependent TIM barrel enzymes"/>
    <property type="match status" value="1"/>
</dbReference>